<feature type="non-terminal residue" evidence="1">
    <location>
        <position position="1"/>
    </location>
</feature>
<gene>
    <name evidence="1" type="ORF">L9F63_024352</name>
</gene>
<dbReference type="EMBL" id="JASPKZ010008322">
    <property type="protein sequence ID" value="KAJ9580463.1"/>
    <property type="molecule type" value="Genomic_DNA"/>
</dbReference>
<evidence type="ECO:0000313" key="1">
    <source>
        <dbReference type="EMBL" id="KAJ9580463.1"/>
    </source>
</evidence>
<dbReference type="AlphaFoldDB" id="A0AAD7ZIE1"/>
<proteinExistence type="predicted"/>
<organism evidence="1 2">
    <name type="scientific">Diploptera punctata</name>
    <name type="common">Pacific beetle cockroach</name>
    <dbReference type="NCBI Taxonomy" id="6984"/>
    <lineage>
        <taxon>Eukaryota</taxon>
        <taxon>Metazoa</taxon>
        <taxon>Ecdysozoa</taxon>
        <taxon>Arthropoda</taxon>
        <taxon>Hexapoda</taxon>
        <taxon>Insecta</taxon>
        <taxon>Pterygota</taxon>
        <taxon>Neoptera</taxon>
        <taxon>Polyneoptera</taxon>
        <taxon>Dictyoptera</taxon>
        <taxon>Blattodea</taxon>
        <taxon>Blaberoidea</taxon>
        <taxon>Blaberidae</taxon>
        <taxon>Diplopterinae</taxon>
        <taxon>Diploptera</taxon>
    </lineage>
</organism>
<reference evidence="1" key="1">
    <citation type="journal article" date="2023" name="IScience">
        <title>Live-bearing cockroach genome reveals convergent evolutionary mechanisms linked to viviparity in insects and beyond.</title>
        <authorList>
            <person name="Fouks B."/>
            <person name="Harrison M.C."/>
            <person name="Mikhailova A.A."/>
            <person name="Marchal E."/>
            <person name="English S."/>
            <person name="Carruthers M."/>
            <person name="Jennings E.C."/>
            <person name="Chiamaka E.L."/>
            <person name="Frigard R.A."/>
            <person name="Pippel M."/>
            <person name="Attardo G.M."/>
            <person name="Benoit J.B."/>
            <person name="Bornberg-Bauer E."/>
            <person name="Tobe S.S."/>
        </authorList>
    </citation>
    <scope>NUCLEOTIDE SEQUENCE</scope>
    <source>
        <strain evidence="1">Stay&amp;Tobe</strain>
    </source>
</reference>
<sequence>AYSCCYFLPYTGICVLFRANRQRFSCEFQLQVTQIETSISESVIFKRYSRAALTAGRQRKTSVLKFIVRYSIQYAYFNYNLNFFNVFTKCILSISKINCL</sequence>
<feature type="non-terminal residue" evidence="1">
    <location>
        <position position="100"/>
    </location>
</feature>
<name>A0AAD7ZIE1_DIPPU</name>
<dbReference type="Proteomes" id="UP001233999">
    <property type="component" value="Unassembled WGS sequence"/>
</dbReference>
<comment type="caution">
    <text evidence="1">The sequence shown here is derived from an EMBL/GenBank/DDBJ whole genome shotgun (WGS) entry which is preliminary data.</text>
</comment>
<protein>
    <submittedName>
        <fullName evidence="1">Uncharacterized protein</fullName>
    </submittedName>
</protein>
<evidence type="ECO:0000313" key="2">
    <source>
        <dbReference type="Proteomes" id="UP001233999"/>
    </source>
</evidence>
<accession>A0AAD7ZIE1</accession>
<reference evidence="1" key="2">
    <citation type="submission" date="2023-05" db="EMBL/GenBank/DDBJ databases">
        <authorList>
            <person name="Fouks B."/>
        </authorList>
    </citation>
    <scope>NUCLEOTIDE SEQUENCE</scope>
    <source>
        <strain evidence="1">Stay&amp;Tobe</strain>
        <tissue evidence="1">Testes</tissue>
    </source>
</reference>
<keyword evidence="2" id="KW-1185">Reference proteome</keyword>